<reference evidence="1 2" key="2">
    <citation type="journal article" date="2019" name="G3 (Bethesda)">
        <title>Hybrid Assembly of the Genome of the Entomopathogenic Nematode Steinernema carpocapsae Identifies the X-Chromosome.</title>
        <authorList>
            <person name="Serra L."/>
            <person name="Macchietto M."/>
            <person name="Macias-Munoz A."/>
            <person name="McGill C.J."/>
            <person name="Rodriguez I.M."/>
            <person name="Rodriguez B."/>
            <person name="Murad R."/>
            <person name="Mortazavi A."/>
        </authorList>
    </citation>
    <scope>NUCLEOTIDE SEQUENCE [LARGE SCALE GENOMIC DNA]</scope>
    <source>
        <strain evidence="1 2">ALL</strain>
    </source>
</reference>
<keyword evidence="2" id="KW-1185">Reference proteome</keyword>
<dbReference type="Proteomes" id="UP000298663">
    <property type="component" value="Unassembled WGS sequence"/>
</dbReference>
<evidence type="ECO:0000313" key="1">
    <source>
        <dbReference type="EMBL" id="TKR70065.1"/>
    </source>
</evidence>
<dbReference type="SUPFAM" id="SSF52540">
    <property type="entry name" value="P-loop containing nucleoside triphosphate hydrolases"/>
    <property type="match status" value="1"/>
</dbReference>
<dbReference type="Pfam" id="PF08477">
    <property type="entry name" value="Roc"/>
    <property type="match status" value="1"/>
</dbReference>
<name>A0A4V6XVX1_STECR</name>
<dbReference type="InterPro" id="IPR027417">
    <property type="entry name" value="P-loop_NTPase"/>
</dbReference>
<dbReference type="AlphaFoldDB" id="A0A4V6XVX1"/>
<proteinExistence type="predicted"/>
<accession>A0A4V6XVX1</accession>
<dbReference type="OrthoDB" id="275177at2759"/>
<sequence length="180" mass="20046">MPKKKILILGPSKVGKSAVANLVADHFDATTGEYFETKGVRIFELETYNVEFNGEQVSAEVELWDVGGSPMYAPCWPAIRSDVDGIILICNPDIESSGQLLPWYHEFVVKCGLTNDKVRIFLHRTGEHSNDSSIADFRVPTEMGRMNCVLIDIDRGTDQLKIDFNAFLLSLVTGEQTVYG</sequence>
<reference evidence="1 2" key="1">
    <citation type="journal article" date="2015" name="Genome Biol.">
        <title>Comparative genomics of Steinernema reveals deeply conserved gene regulatory networks.</title>
        <authorList>
            <person name="Dillman A.R."/>
            <person name="Macchietto M."/>
            <person name="Porter C.F."/>
            <person name="Rogers A."/>
            <person name="Williams B."/>
            <person name="Antoshechkin I."/>
            <person name="Lee M.M."/>
            <person name="Goodwin Z."/>
            <person name="Lu X."/>
            <person name="Lewis E.E."/>
            <person name="Goodrich-Blair H."/>
            <person name="Stock S.P."/>
            <person name="Adams B.J."/>
            <person name="Sternberg P.W."/>
            <person name="Mortazavi A."/>
        </authorList>
    </citation>
    <scope>NUCLEOTIDE SEQUENCE [LARGE SCALE GENOMIC DNA]</scope>
    <source>
        <strain evidence="1 2">ALL</strain>
    </source>
</reference>
<dbReference type="Gene3D" id="3.40.50.300">
    <property type="entry name" value="P-loop containing nucleotide triphosphate hydrolases"/>
    <property type="match status" value="1"/>
</dbReference>
<protein>
    <submittedName>
        <fullName evidence="1">Uncharacterized protein</fullName>
    </submittedName>
</protein>
<dbReference type="EMBL" id="AZBU02000007">
    <property type="protein sequence ID" value="TKR70065.1"/>
    <property type="molecule type" value="Genomic_DNA"/>
</dbReference>
<dbReference type="STRING" id="34508.A0A4V6XVX1"/>
<comment type="caution">
    <text evidence="1">The sequence shown here is derived from an EMBL/GenBank/DDBJ whole genome shotgun (WGS) entry which is preliminary data.</text>
</comment>
<gene>
    <name evidence="1" type="ORF">L596_022133</name>
</gene>
<organism evidence="1 2">
    <name type="scientific">Steinernema carpocapsae</name>
    <name type="common">Entomopathogenic nematode</name>
    <dbReference type="NCBI Taxonomy" id="34508"/>
    <lineage>
        <taxon>Eukaryota</taxon>
        <taxon>Metazoa</taxon>
        <taxon>Ecdysozoa</taxon>
        <taxon>Nematoda</taxon>
        <taxon>Chromadorea</taxon>
        <taxon>Rhabditida</taxon>
        <taxon>Tylenchina</taxon>
        <taxon>Panagrolaimomorpha</taxon>
        <taxon>Strongyloidoidea</taxon>
        <taxon>Steinernematidae</taxon>
        <taxon>Steinernema</taxon>
    </lineage>
</organism>
<evidence type="ECO:0000313" key="2">
    <source>
        <dbReference type="Proteomes" id="UP000298663"/>
    </source>
</evidence>